<sequence>MVILGEITMWGWVKMDVDQLAQLSAKELHDRSVRYAVRHGDFGFLWDLLKVIPAAEAASGHSDETANDLSRVSALLSDALGAGEGELGEALRPIYIDYLAQHPDALKNSGEEG</sequence>
<keyword evidence="2" id="KW-1185">Reference proteome</keyword>
<name>A0A5M3W4J9_9ACTN</name>
<dbReference type="EMBL" id="BLAD01000071">
    <property type="protein sequence ID" value="GES03694.1"/>
    <property type="molecule type" value="Genomic_DNA"/>
</dbReference>
<protein>
    <submittedName>
        <fullName evidence="1">Uncharacterized protein</fullName>
    </submittedName>
</protein>
<reference evidence="1 2" key="1">
    <citation type="submission" date="2019-10" db="EMBL/GenBank/DDBJ databases">
        <title>Whole genome shotgun sequence of Acrocarpospora corrugata NBRC 13972.</title>
        <authorList>
            <person name="Ichikawa N."/>
            <person name="Kimura A."/>
            <person name="Kitahashi Y."/>
            <person name="Komaki H."/>
            <person name="Oguchi A."/>
        </authorList>
    </citation>
    <scope>NUCLEOTIDE SEQUENCE [LARGE SCALE GENOMIC DNA]</scope>
    <source>
        <strain evidence="1 2">NBRC 13972</strain>
    </source>
</reference>
<evidence type="ECO:0000313" key="1">
    <source>
        <dbReference type="EMBL" id="GES03694.1"/>
    </source>
</evidence>
<organism evidence="1 2">
    <name type="scientific">Acrocarpospora corrugata</name>
    <dbReference type="NCBI Taxonomy" id="35763"/>
    <lineage>
        <taxon>Bacteria</taxon>
        <taxon>Bacillati</taxon>
        <taxon>Actinomycetota</taxon>
        <taxon>Actinomycetes</taxon>
        <taxon>Streptosporangiales</taxon>
        <taxon>Streptosporangiaceae</taxon>
        <taxon>Acrocarpospora</taxon>
    </lineage>
</organism>
<comment type="caution">
    <text evidence="1">The sequence shown here is derived from an EMBL/GenBank/DDBJ whole genome shotgun (WGS) entry which is preliminary data.</text>
</comment>
<evidence type="ECO:0000313" key="2">
    <source>
        <dbReference type="Proteomes" id="UP000334990"/>
    </source>
</evidence>
<dbReference type="AlphaFoldDB" id="A0A5M3W4J9"/>
<proteinExistence type="predicted"/>
<dbReference type="Proteomes" id="UP000334990">
    <property type="component" value="Unassembled WGS sequence"/>
</dbReference>
<accession>A0A5M3W4J9</accession>
<dbReference type="RefSeq" id="WP_246239201.1">
    <property type="nucleotide sequence ID" value="NZ_BAAABN010000007.1"/>
</dbReference>
<gene>
    <name evidence="1" type="ORF">Acor_57600</name>
</gene>